<proteinExistence type="predicted"/>
<evidence type="ECO:0000256" key="1">
    <source>
        <dbReference type="SAM" id="MobiDB-lite"/>
    </source>
</evidence>
<feature type="compositionally biased region" description="Polar residues" evidence="1">
    <location>
        <begin position="35"/>
        <end position="49"/>
    </location>
</feature>
<dbReference type="PRINTS" id="PR00042">
    <property type="entry name" value="LEUZIPPRFOS"/>
</dbReference>
<accession>A0AAV1P8M5</accession>
<protein>
    <submittedName>
        <fullName evidence="3">Basic leucine zipper transcriptional factor ATF-like 2</fullName>
    </submittedName>
</protein>
<dbReference type="EMBL" id="CAWUFR010000112">
    <property type="protein sequence ID" value="CAK6967950.1"/>
    <property type="molecule type" value="Genomic_DNA"/>
</dbReference>
<dbReference type="Proteomes" id="UP001314229">
    <property type="component" value="Unassembled WGS sequence"/>
</dbReference>
<keyword evidence="4" id="KW-1185">Reference proteome</keyword>
<feature type="compositionally biased region" description="Polar residues" evidence="1">
    <location>
        <begin position="136"/>
        <end position="164"/>
    </location>
</feature>
<evidence type="ECO:0000259" key="2">
    <source>
        <dbReference type="PROSITE" id="PS50217"/>
    </source>
</evidence>
<dbReference type="PANTHER" id="PTHR23351">
    <property type="entry name" value="FOS TRANSCRIPTION FACTOR-RELATED"/>
    <property type="match status" value="1"/>
</dbReference>
<dbReference type="SMART" id="SM00338">
    <property type="entry name" value="BRLZ"/>
    <property type="match status" value="1"/>
</dbReference>
<dbReference type="InterPro" id="IPR000837">
    <property type="entry name" value="AP-1"/>
</dbReference>
<dbReference type="Pfam" id="PF00170">
    <property type="entry name" value="bZIP_1"/>
    <property type="match status" value="1"/>
</dbReference>
<feature type="compositionally biased region" description="Low complexity" evidence="1">
    <location>
        <begin position="165"/>
        <end position="184"/>
    </location>
</feature>
<name>A0AAV1P8M5_SCOSC</name>
<organism evidence="3 4">
    <name type="scientific">Scomber scombrus</name>
    <name type="common">Atlantic mackerel</name>
    <name type="synonym">Scomber vernalis</name>
    <dbReference type="NCBI Taxonomy" id="13677"/>
    <lineage>
        <taxon>Eukaryota</taxon>
        <taxon>Metazoa</taxon>
        <taxon>Chordata</taxon>
        <taxon>Craniata</taxon>
        <taxon>Vertebrata</taxon>
        <taxon>Euteleostomi</taxon>
        <taxon>Actinopterygii</taxon>
        <taxon>Neopterygii</taxon>
        <taxon>Teleostei</taxon>
        <taxon>Neoteleostei</taxon>
        <taxon>Acanthomorphata</taxon>
        <taxon>Pelagiaria</taxon>
        <taxon>Scombriformes</taxon>
        <taxon>Scombridae</taxon>
        <taxon>Scomber</taxon>
    </lineage>
</organism>
<dbReference type="PROSITE" id="PS00036">
    <property type="entry name" value="BZIP_BASIC"/>
    <property type="match status" value="1"/>
</dbReference>
<dbReference type="GO" id="GO:0000981">
    <property type="term" value="F:DNA-binding transcription factor activity, RNA polymerase II-specific"/>
    <property type="evidence" value="ECO:0007669"/>
    <property type="project" value="TreeGrafter"/>
</dbReference>
<dbReference type="PANTHER" id="PTHR23351:SF51">
    <property type="entry name" value="BASIC LEUCINE ZIPPER TRANSCRIPTIONAL FACTOR ATF-LIKE"/>
    <property type="match status" value="1"/>
</dbReference>
<evidence type="ECO:0000313" key="4">
    <source>
        <dbReference type="Proteomes" id="UP001314229"/>
    </source>
</evidence>
<dbReference type="PROSITE" id="PS50217">
    <property type="entry name" value="BZIP"/>
    <property type="match status" value="1"/>
</dbReference>
<sequence length="477" mass="50706">MLLPETYSTDQPVCSVEGAQDMSPLFMDTVYDSNSSGSLSADCNSNTAGSEKEGEGPGTQYRGTKRRQKNREAARKSRKKQTERADELHEELQHLEQSNSALQKEIATLKKEASRFTTVLEQHKPFCCLRASGSSLTNRLSVSPSPVDTTLPQNSSSPSKNPHQTSCSTLTAAPSPSTSATPSLGHHIHDCADNTQPSPSSGLPAELFTTSSSSSAMTTTFSAMAPHSLFSDEHPSQITSRPKKSALTQLCTSLISNPICSTVAPLPSEQDIHESSSMSVNAPLHINSRASIPSSHPAPSTLPSRELEAFLMKQASFQAASSNMVPPCSHLRPPAAENAGLAAQRFPMNVPQLHQCQFRGNSKNSSPPCIVLPAPIQDPALPFLSVSQQANQIPSPASAFTLKQSSGHQMIPTTSSLLSLLTVPSPLNVPQTTSGSLARPLAQPASLVPPLGDPLSDLSLSEFLEVNDWILSGTSNL</sequence>
<dbReference type="InterPro" id="IPR046347">
    <property type="entry name" value="bZIP_sf"/>
</dbReference>
<gene>
    <name evidence="3" type="ORF">FSCOSCO3_A026083</name>
</gene>
<feature type="region of interest" description="Disordered" evidence="1">
    <location>
        <begin position="35"/>
        <end position="87"/>
    </location>
</feature>
<dbReference type="SUPFAM" id="SSF57959">
    <property type="entry name" value="Leucine zipper domain"/>
    <property type="match status" value="1"/>
</dbReference>
<dbReference type="Gene3D" id="1.20.5.170">
    <property type="match status" value="1"/>
</dbReference>
<dbReference type="CDD" id="cd14701">
    <property type="entry name" value="bZIP_BATF"/>
    <property type="match status" value="1"/>
</dbReference>
<feature type="domain" description="BZIP" evidence="2">
    <location>
        <begin position="60"/>
        <end position="123"/>
    </location>
</feature>
<dbReference type="AlphaFoldDB" id="A0AAV1P8M5"/>
<feature type="compositionally biased region" description="Basic and acidic residues" evidence="1">
    <location>
        <begin position="70"/>
        <end position="87"/>
    </location>
</feature>
<dbReference type="InterPro" id="IPR004827">
    <property type="entry name" value="bZIP"/>
</dbReference>
<dbReference type="GO" id="GO:0005634">
    <property type="term" value="C:nucleus"/>
    <property type="evidence" value="ECO:0007669"/>
    <property type="project" value="TreeGrafter"/>
</dbReference>
<reference evidence="3 4" key="1">
    <citation type="submission" date="2024-01" db="EMBL/GenBank/DDBJ databases">
        <authorList>
            <person name="Alioto T."/>
            <person name="Alioto T."/>
            <person name="Gomez Garrido J."/>
        </authorList>
    </citation>
    <scope>NUCLEOTIDE SEQUENCE [LARGE SCALE GENOMIC DNA]</scope>
</reference>
<comment type="caution">
    <text evidence="3">The sequence shown here is derived from an EMBL/GenBank/DDBJ whole genome shotgun (WGS) entry which is preliminary data.</text>
</comment>
<dbReference type="GO" id="GO:0000978">
    <property type="term" value="F:RNA polymerase II cis-regulatory region sequence-specific DNA binding"/>
    <property type="evidence" value="ECO:0007669"/>
    <property type="project" value="TreeGrafter"/>
</dbReference>
<feature type="region of interest" description="Disordered" evidence="1">
    <location>
        <begin position="136"/>
        <end position="208"/>
    </location>
</feature>
<evidence type="ECO:0000313" key="3">
    <source>
        <dbReference type="EMBL" id="CAK6967950.1"/>
    </source>
</evidence>